<dbReference type="EMBL" id="BLAH01000255">
    <property type="protein sequence ID" value="GES40740.1"/>
    <property type="molecule type" value="Genomic_DNA"/>
</dbReference>
<evidence type="ECO:0000313" key="4">
    <source>
        <dbReference type="Proteomes" id="UP000325466"/>
    </source>
</evidence>
<dbReference type="InterPro" id="IPR055201">
    <property type="entry name" value="IHF-like_H2TH"/>
</dbReference>
<dbReference type="Pfam" id="PF22525">
    <property type="entry name" value="H2TH_5"/>
    <property type="match status" value="1"/>
</dbReference>
<dbReference type="Gene3D" id="1.10.8.50">
    <property type="match status" value="1"/>
</dbReference>
<reference evidence="3" key="3">
    <citation type="submission" date="2022-09" db="EMBL/GenBank/DDBJ databases">
        <title>The genome sequence of Rhodococcus aetherivorans N1.</title>
        <authorList>
            <person name="Jiang W."/>
        </authorList>
    </citation>
    <scope>NUCLEOTIDE SEQUENCE</scope>
    <source>
        <strain evidence="3">N1</strain>
    </source>
</reference>
<dbReference type="RefSeq" id="WP_006944561.1">
    <property type="nucleotide sequence ID" value="NZ_BAAAYP010000004.1"/>
</dbReference>
<reference evidence="2 4" key="1">
    <citation type="journal article" date="2018" name="Biodegradation">
        <title>1,4-Dioxane degradation characteristics of Rhodococcus aetherivorans JCM 14343.</title>
        <authorList>
            <person name="Inoue D."/>
            <person name="Tsunoda T."/>
            <person name="Yamamoto N."/>
            <person name="Ike M."/>
            <person name="Sei K."/>
        </authorList>
    </citation>
    <scope>NUCLEOTIDE SEQUENCE [LARGE SCALE GENOMIC DNA]</scope>
    <source>
        <strain evidence="2 4">JCM 14343</strain>
    </source>
</reference>
<dbReference type="NCBIfam" id="NF041260">
    <property type="entry name" value="actino_IHF"/>
    <property type="match status" value="1"/>
</dbReference>
<dbReference type="AlphaFoldDB" id="A0A059MGS3"/>
<evidence type="ECO:0000313" key="2">
    <source>
        <dbReference type="EMBL" id="GES40740.1"/>
    </source>
</evidence>
<evidence type="ECO:0000259" key="1">
    <source>
        <dbReference type="Pfam" id="PF22525"/>
    </source>
</evidence>
<evidence type="ECO:0000313" key="5">
    <source>
        <dbReference type="Proteomes" id="UP001163947"/>
    </source>
</evidence>
<dbReference type="GeneID" id="83618760"/>
<dbReference type="EMBL" id="CP106982">
    <property type="protein sequence ID" value="UYF94214.1"/>
    <property type="molecule type" value="Genomic_DNA"/>
</dbReference>
<accession>A0A059MGS3</accession>
<name>A0A059MGS3_9NOCA</name>
<evidence type="ECO:0000313" key="3">
    <source>
        <dbReference type="EMBL" id="UYF94214.1"/>
    </source>
</evidence>
<sequence length="105" mass="10855">MPAPVLTDEQRTAALAKAAEVRKARSELLAAVKAGELDVSAVLDKAETDEVVKKTKVSALIKALPGVGAVKAAKLLEQLSIPDTRRIGGLGANQRQALLDATTAA</sequence>
<dbReference type="InterPro" id="IPR047806">
    <property type="entry name" value="IHF_actinobact"/>
</dbReference>
<reference evidence="2" key="2">
    <citation type="submission" date="2019-10" db="EMBL/GenBank/DDBJ databases">
        <title>Draft genome sequence of Rhodococcus aetherivorans JCM 14343.</title>
        <authorList>
            <person name="Inoue D."/>
            <person name="Nakazawa M."/>
            <person name="Yamamoto N."/>
            <person name="Sei K."/>
            <person name="Ike M."/>
        </authorList>
    </citation>
    <scope>NUCLEOTIDE SEQUENCE</scope>
    <source>
        <strain evidence="2">JCM 14343</strain>
    </source>
</reference>
<feature type="domain" description="Integration host factor-like helix-two turn-helix" evidence="1">
    <location>
        <begin position="32"/>
        <end position="100"/>
    </location>
</feature>
<organism evidence="3 5">
    <name type="scientific">Rhodococcus aetherivorans</name>
    <dbReference type="NCBI Taxonomy" id="191292"/>
    <lineage>
        <taxon>Bacteria</taxon>
        <taxon>Bacillati</taxon>
        <taxon>Actinomycetota</taxon>
        <taxon>Actinomycetes</taxon>
        <taxon>Mycobacteriales</taxon>
        <taxon>Nocardiaceae</taxon>
        <taxon>Rhodococcus</taxon>
    </lineage>
</organism>
<proteinExistence type="predicted"/>
<accession>N1MFE3</accession>
<dbReference type="Proteomes" id="UP001163947">
    <property type="component" value="Chromosome"/>
</dbReference>
<gene>
    <name evidence="3" type="ORF">OCS65_00040</name>
    <name evidence="2" type="ORF">RAJCM14343_6035</name>
</gene>
<dbReference type="KEGG" id="rav:AAT18_01205"/>
<dbReference type="Proteomes" id="UP000325466">
    <property type="component" value="Unassembled WGS sequence"/>
</dbReference>
<keyword evidence="4" id="KW-1185">Reference proteome</keyword>
<protein>
    <submittedName>
        <fullName evidence="2 3">Integration host factor</fullName>
    </submittedName>
</protein>
<accession>A0A0F6VFE7</accession>